<dbReference type="GO" id="GO:0061599">
    <property type="term" value="F:molybdopterin molybdotransferase activity"/>
    <property type="evidence" value="ECO:0007669"/>
    <property type="project" value="UniProtKB-UniRule"/>
</dbReference>
<comment type="function">
    <text evidence="1 6">Catalyzes the insertion of molybdate into adenylated molybdopterin with the concomitant release of AMP.</text>
</comment>
<dbReference type="InterPro" id="IPR036135">
    <property type="entry name" value="MoeA_linker/N_sf"/>
</dbReference>
<dbReference type="EMBL" id="LS483487">
    <property type="protein sequence ID" value="SQI99503.1"/>
    <property type="molecule type" value="Genomic_DNA"/>
</dbReference>
<dbReference type="SMART" id="SM00852">
    <property type="entry name" value="MoCF_biosynth"/>
    <property type="match status" value="1"/>
</dbReference>
<dbReference type="NCBIfam" id="TIGR00177">
    <property type="entry name" value="molyb_syn"/>
    <property type="match status" value="1"/>
</dbReference>
<evidence type="ECO:0000256" key="6">
    <source>
        <dbReference type="RuleBase" id="RU365090"/>
    </source>
</evidence>
<dbReference type="PANTHER" id="PTHR10192:SF5">
    <property type="entry name" value="GEPHYRIN"/>
    <property type="match status" value="1"/>
</dbReference>
<keyword evidence="4 6" id="KW-0501">Molybdenum cofactor biosynthesis</keyword>
<keyword evidence="6 8" id="KW-0808">Transferase</keyword>
<proteinExistence type="inferred from homology"/>
<reference evidence="8 9" key="1">
    <citation type="submission" date="2018-06" db="EMBL/GenBank/DDBJ databases">
        <authorList>
            <consortium name="Pathogen Informatics"/>
            <person name="Doyle S."/>
        </authorList>
    </citation>
    <scope>NUCLEOTIDE SEQUENCE [LARGE SCALE GENOMIC DNA]</scope>
    <source>
        <strain evidence="8 9">NCTC12112</strain>
    </source>
</reference>
<gene>
    <name evidence="8" type="primary">moeA_1</name>
    <name evidence="8" type="ORF">NCTC12112_00156</name>
</gene>
<evidence type="ECO:0000256" key="5">
    <source>
        <dbReference type="ARBA" id="ARBA00047317"/>
    </source>
</evidence>
<dbReference type="GeneID" id="78454755"/>
<comment type="catalytic activity">
    <reaction evidence="5">
        <text>adenylyl-molybdopterin + molybdate = Mo-molybdopterin + AMP + H(+)</text>
        <dbReference type="Rhea" id="RHEA:35047"/>
        <dbReference type="ChEBI" id="CHEBI:15378"/>
        <dbReference type="ChEBI" id="CHEBI:36264"/>
        <dbReference type="ChEBI" id="CHEBI:62727"/>
        <dbReference type="ChEBI" id="CHEBI:71302"/>
        <dbReference type="ChEBI" id="CHEBI:456215"/>
        <dbReference type="EC" id="2.10.1.1"/>
    </reaction>
</comment>
<dbReference type="Gene3D" id="3.40.980.10">
    <property type="entry name" value="MoaB/Mog-like domain"/>
    <property type="match status" value="1"/>
</dbReference>
<dbReference type="Pfam" id="PF03454">
    <property type="entry name" value="MoeA_C"/>
    <property type="match status" value="1"/>
</dbReference>
<dbReference type="Gene3D" id="3.90.105.10">
    <property type="entry name" value="Molybdopterin biosynthesis moea protein, domain 2"/>
    <property type="match status" value="1"/>
</dbReference>
<keyword evidence="6" id="KW-0479">Metal-binding</keyword>
<comment type="cofactor">
    <cofactor evidence="6">
        <name>Mg(2+)</name>
        <dbReference type="ChEBI" id="CHEBI:18420"/>
    </cofactor>
</comment>
<dbReference type="EC" id="2.10.1.1" evidence="6"/>
<dbReference type="SUPFAM" id="SSF53218">
    <property type="entry name" value="Molybdenum cofactor biosynthesis proteins"/>
    <property type="match status" value="1"/>
</dbReference>
<evidence type="ECO:0000256" key="2">
    <source>
        <dbReference type="ARBA" id="ARBA00005046"/>
    </source>
</evidence>
<feature type="domain" description="MoaB/Mog" evidence="7">
    <location>
        <begin position="180"/>
        <end position="318"/>
    </location>
</feature>
<keyword evidence="6" id="KW-0460">Magnesium</keyword>
<dbReference type="InterPro" id="IPR036688">
    <property type="entry name" value="MoeA_C_domain_IV_sf"/>
</dbReference>
<evidence type="ECO:0000313" key="9">
    <source>
        <dbReference type="Proteomes" id="UP000249008"/>
    </source>
</evidence>
<dbReference type="Proteomes" id="UP000249008">
    <property type="component" value="Chromosome 1"/>
</dbReference>
<keyword evidence="6" id="KW-0500">Molybdenum</keyword>
<dbReference type="InterPro" id="IPR001453">
    <property type="entry name" value="MoaB/Mog_dom"/>
</dbReference>
<dbReference type="AlphaFoldDB" id="A0AAX2J725"/>
<protein>
    <recommendedName>
        <fullName evidence="6">Molybdopterin molybdenumtransferase</fullName>
        <ecNumber evidence="6">2.10.1.1</ecNumber>
    </recommendedName>
</protein>
<dbReference type="NCBIfam" id="NF045515">
    <property type="entry name" value="Glp_gephyrin"/>
    <property type="match status" value="1"/>
</dbReference>
<dbReference type="Pfam" id="PF03453">
    <property type="entry name" value="MoeA_N"/>
    <property type="match status" value="1"/>
</dbReference>
<dbReference type="CDD" id="cd00887">
    <property type="entry name" value="MoeA"/>
    <property type="match status" value="1"/>
</dbReference>
<dbReference type="GO" id="GO:0046872">
    <property type="term" value="F:metal ion binding"/>
    <property type="evidence" value="ECO:0007669"/>
    <property type="project" value="UniProtKB-UniRule"/>
</dbReference>
<dbReference type="PANTHER" id="PTHR10192">
    <property type="entry name" value="MOLYBDOPTERIN BIOSYNTHESIS PROTEIN"/>
    <property type="match status" value="1"/>
</dbReference>
<sequence>MIEYNEAIKVLEKNIEQQKKTEEIHILDSYGYIVAEDIYSSISVPSFPKSAMDGYAVCSEDIINAEKDIPVKLKVAGKIIAGDSHIIQGKKGQAVRIMTGGRIPDGFDCVVKQEDTDYGRDTVNIFTSLTPYSNYCKIGEDIQEGQLVVKKYTRIESSHIGVLASIGISHVKIIAPMKVSVLCTGSELINPGTKLGEAQIYNSCSYVIASKLKRAGIKIVNIENCDDDIESIKNKVKNFLEESDLIITTGGVSVGEKDLIPHVMEELGTIELFRKVNIKPGTPVTANRYRDKLILSFSGNPFAAIVNFELFFWYAAAKFMNNNYFKPQVFEVVLKNDILKKNNLKRFLRGFEENNRVLCNTNKQMSSVLNEMMSCNCLVEQPEGKELFSGEVVKCIKFRY</sequence>
<dbReference type="SUPFAM" id="SSF63882">
    <property type="entry name" value="MoeA N-terminal region -like"/>
    <property type="match status" value="1"/>
</dbReference>
<evidence type="ECO:0000256" key="4">
    <source>
        <dbReference type="ARBA" id="ARBA00023150"/>
    </source>
</evidence>
<dbReference type="GO" id="GO:0005829">
    <property type="term" value="C:cytosol"/>
    <property type="evidence" value="ECO:0007669"/>
    <property type="project" value="TreeGrafter"/>
</dbReference>
<organism evidence="8 9">
    <name type="scientific">Fusobacterium ulcerans</name>
    <dbReference type="NCBI Taxonomy" id="861"/>
    <lineage>
        <taxon>Bacteria</taxon>
        <taxon>Fusobacteriati</taxon>
        <taxon>Fusobacteriota</taxon>
        <taxon>Fusobacteriia</taxon>
        <taxon>Fusobacteriales</taxon>
        <taxon>Fusobacteriaceae</taxon>
        <taxon>Fusobacterium</taxon>
    </lineage>
</organism>
<dbReference type="GO" id="GO:0006777">
    <property type="term" value="P:Mo-molybdopterin cofactor biosynthetic process"/>
    <property type="evidence" value="ECO:0007669"/>
    <property type="project" value="UniProtKB-UniRule"/>
</dbReference>
<evidence type="ECO:0000313" key="8">
    <source>
        <dbReference type="EMBL" id="SQI99503.1"/>
    </source>
</evidence>
<evidence type="ECO:0000256" key="1">
    <source>
        <dbReference type="ARBA" id="ARBA00002901"/>
    </source>
</evidence>
<dbReference type="InterPro" id="IPR005111">
    <property type="entry name" value="MoeA_C_domain_IV"/>
</dbReference>
<dbReference type="Gene3D" id="2.170.190.11">
    <property type="entry name" value="Molybdopterin biosynthesis moea protein, domain 3"/>
    <property type="match status" value="1"/>
</dbReference>
<dbReference type="RefSeq" id="WP_005978858.1">
    <property type="nucleotide sequence ID" value="NZ_CABKNW010000004.1"/>
</dbReference>
<comment type="similarity">
    <text evidence="3 6">Belongs to the MoeA family.</text>
</comment>
<evidence type="ECO:0000256" key="3">
    <source>
        <dbReference type="ARBA" id="ARBA00010763"/>
    </source>
</evidence>
<dbReference type="InterPro" id="IPR036425">
    <property type="entry name" value="MoaB/Mog-like_dom_sf"/>
</dbReference>
<evidence type="ECO:0000259" key="7">
    <source>
        <dbReference type="SMART" id="SM00852"/>
    </source>
</evidence>
<dbReference type="Pfam" id="PF00994">
    <property type="entry name" value="MoCF_biosynth"/>
    <property type="match status" value="1"/>
</dbReference>
<dbReference type="InterPro" id="IPR005110">
    <property type="entry name" value="MoeA_linker/N"/>
</dbReference>
<dbReference type="SUPFAM" id="SSF63867">
    <property type="entry name" value="MoeA C-terminal domain-like"/>
    <property type="match status" value="1"/>
</dbReference>
<accession>A0AAX2J725</accession>
<dbReference type="InterPro" id="IPR038987">
    <property type="entry name" value="MoeA-like"/>
</dbReference>
<name>A0AAX2J725_9FUSO</name>
<comment type="pathway">
    <text evidence="2 6">Cofactor biosynthesis; molybdopterin biosynthesis.</text>
</comment>
<dbReference type="Gene3D" id="2.40.340.10">
    <property type="entry name" value="MoeA, C-terminal, domain IV"/>
    <property type="match status" value="1"/>
</dbReference>